<dbReference type="Gene3D" id="2.40.20.10">
    <property type="entry name" value="Plasminogen Kringle 4"/>
    <property type="match status" value="4"/>
</dbReference>
<comment type="caution">
    <text evidence="3">Lacks conserved residue(s) required for the propagation of feature annotation.</text>
</comment>
<dbReference type="AlphaFoldDB" id="A0A7I8VH27"/>
<dbReference type="InterPro" id="IPR038178">
    <property type="entry name" value="Kringle_sf"/>
</dbReference>
<dbReference type="Pfam" id="PF01663">
    <property type="entry name" value="Phosphodiest"/>
    <property type="match status" value="1"/>
</dbReference>
<feature type="domain" description="Kringle" evidence="4">
    <location>
        <begin position="10"/>
        <end position="84"/>
    </location>
</feature>
<name>A0A7I8VH27_9ANNE</name>
<feature type="disulfide bond" evidence="3">
    <location>
        <begin position="27"/>
        <end position="66"/>
    </location>
</feature>
<dbReference type="PRINTS" id="PR00018">
    <property type="entry name" value="KRINGLE"/>
</dbReference>
<evidence type="ECO:0000256" key="2">
    <source>
        <dbReference type="ARBA" id="ARBA00023157"/>
    </source>
</evidence>
<dbReference type="OrthoDB" id="5917794at2759"/>
<dbReference type="InterPro" id="IPR017850">
    <property type="entry name" value="Alkaline_phosphatase_core_sf"/>
</dbReference>
<proteinExistence type="predicted"/>
<accession>A0A7I8VH27</accession>
<dbReference type="InterPro" id="IPR000001">
    <property type="entry name" value="Kringle"/>
</dbReference>
<dbReference type="EMBL" id="CAJFCJ010000005">
    <property type="protein sequence ID" value="CAD5114993.1"/>
    <property type="molecule type" value="Genomic_DNA"/>
</dbReference>
<sequence length="618" mass="70072">MEIECRIEEEGRDYRGFKNVTASGQACVEWRLLLNESQWKAFPDNSWEEIGNNCRNPDEKSQGLWCYTNPNNRSEWEFCNVEKCHDFAECKFDEVALGYKGSLRRTRTGKECRNGEYCRNPDRKPFGPWCFVDDTSWEYCDVPFCKKSTCYNGDGETYVGTTSLTESGYRCQRWDKQAPHSHSFYNSSYFPDATLSDASNYCRNPADSKDRPWCYVLSEELEWDYCELDRCENSCKTSDNGRDYMGNISISSSGGSCLRWDSVQNPIYRDINRFPDSSLEEASNYCRNPAGMSEGPFCLVQKDSNILIEFCDIPKCSDSSKTVEEAKHVVIIGVDGLHYDCYKEASGGVPNLLRMEKLGTSANNQARTVLHTVSGPSWTNILCSMDSDASGIHDNGWKPPYRGYTENISPTSGKNFHLPTMFSQAKSSDVTIRTAFFYSWPFLRFHASYGAPGTLDKEMRMSGASVYALDEWVVGNGTAYLKNVFDSTEKSLTFFYFDSIDVTGHTSGWCGEEYLKAIDNIDRIIGKILDTIDEEEKEEETLVILTSDHSGIFYGHGQMLDEVQRIPLLIKGPGVRKDAKFTLPISNGDLAPTAMSALGLKHNKFWVGNDLWEAYKQI</sequence>
<protein>
    <submittedName>
        <fullName evidence="5">DgyrCDS4019</fullName>
    </submittedName>
</protein>
<feature type="domain" description="Kringle" evidence="4">
    <location>
        <begin position="240"/>
        <end position="316"/>
    </location>
</feature>
<dbReference type="Pfam" id="PF00051">
    <property type="entry name" value="Kringle"/>
    <property type="match status" value="3"/>
</dbReference>
<dbReference type="PANTHER" id="PTHR24261:SF7">
    <property type="entry name" value="KRINGLE DOMAIN-CONTAINING PROTEIN"/>
    <property type="match status" value="1"/>
</dbReference>
<organism evidence="5 6">
    <name type="scientific">Dimorphilus gyrociliatus</name>
    <dbReference type="NCBI Taxonomy" id="2664684"/>
    <lineage>
        <taxon>Eukaryota</taxon>
        <taxon>Metazoa</taxon>
        <taxon>Spiralia</taxon>
        <taxon>Lophotrochozoa</taxon>
        <taxon>Annelida</taxon>
        <taxon>Polychaeta</taxon>
        <taxon>Polychaeta incertae sedis</taxon>
        <taxon>Dinophilidae</taxon>
        <taxon>Dimorphilus</taxon>
    </lineage>
</organism>
<evidence type="ECO:0000259" key="4">
    <source>
        <dbReference type="PROSITE" id="PS50070"/>
    </source>
</evidence>
<reference evidence="5 6" key="1">
    <citation type="submission" date="2020-08" db="EMBL/GenBank/DDBJ databases">
        <authorList>
            <person name="Hejnol A."/>
        </authorList>
    </citation>
    <scope>NUCLEOTIDE SEQUENCE [LARGE SCALE GENOMIC DNA]</scope>
</reference>
<dbReference type="CDD" id="cd00016">
    <property type="entry name" value="ALP_like"/>
    <property type="match status" value="1"/>
</dbReference>
<dbReference type="InterPro" id="IPR013806">
    <property type="entry name" value="Kringle-like"/>
</dbReference>
<evidence type="ECO:0000313" key="5">
    <source>
        <dbReference type="EMBL" id="CAD5114993.1"/>
    </source>
</evidence>
<comment type="caution">
    <text evidence="5">The sequence shown here is derived from an EMBL/GenBank/DDBJ whole genome shotgun (WGS) entry which is preliminary data.</text>
</comment>
<dbReference type="InterPro" id="IPR002591">
    <property type="entry name" value="Phosphodiest/P_Trfase"/>
</dbReference>
<dbReference type="InterPro" id="IPR018056">
    <property type="entry name" value="Kringle_CS"/>
</dbReference>
<feature type="domain" description="Kringle" evidence="4">
    <location>
        <begin position="149"/>
        <end position="231"/>
    </location>
</feature>
<dbReference type="Gene3D" id="3.40.720.10">
    <property type="entry name" value="Alkaline Phosphatase, subunit A"/>
    <property type="match status" value="1"/>
</dbReference>
<dbReference type="SMART" id="SM00130">
    <property type="entry name" value="KR"/>
    <property type="match status" value="4"/>
</dbReference>
<keyword evidence="6" id="KW-1185">Reference proteome</keyword>
<evidence type="ECO:0000256" key="3">
    <source>
        <dbReference type="PROSITE-ProRule" id="PRU00121"/>
    </source>
</evidence>
<dbReference type="InterPro" id="IPR050759">
    <property type="entry name" value="Serine_protease_kringle"/>
</dbReference>
<dbReference type="PROSITE" id="PS50070">
    <property type="entry name" value="KRINGLE_2"/>
    <property type="match status" value="4"/>
</dbReference>
<dbReference type="Proteomes" id="UP000549394">
    <property type="component" value="Unassembled WGS sequence"/>
</dbReference>
<keyword evidence="1 3" id="KW-0420">Kringle</keyword>
<evidence type="ECO:0000256" key="1">
    <source>
        <dbReference type="ARBA" id="ARBA00022572"/>
    </source>
</evidence>
<feature type="domain" description="Kringle" evidence="4">
    <location>
        <begin position="117"/>
        <end position="145"/>
    </location>
</feature>
<evidence type="ECO:0000313" key="6">
    <source>
        <dbReference type="Proteomes" id="UP000549394"/>
    </source>
</evidence>
<dbReference type="PROSITE" id="PS00021">
    <property type="entry name" value="KRINGLE_1"/>
    <property type="match status" value="2"/>
</dbReference>
<dbReference type="SUPFAM" id="SSF53649">
    <property type="entry name" value="Alkaline phosphatase-like"/>
    <property type="match status" value="1"/>
</dbReference>
<dbReference type="PANTHER" id="PTHR24261">
    <property type="entry name" value="PLASMINOGEN-RELATED"/>
    <property type="match status" value="1"/>
</dbReference>
<dbReference type="CDD" id="cd00108">
    <property type="entry name" value="KR"/>
    <property type="match status" value="1"/>
</dbReference>
<keyword evidence="2 3" id="KW-1015">Disulfide bond</keyword>
<dbReference type="SUPFAM" id="SSF57440">
    <property type="entry name" value="Kringle-like"/>
    <property type="match status" value="4"/>
</dbReference>
<gene>
    <name evidence="5" type="ORF">DGYR_LOCUS3780</name>
</gene>